<dbReference type="AlphaFoldDB" id="B0U0H6"/>
<reference evidence="8" key="1">
    <citation type="submission" date="2009-01" db="EMBL/GenBank/DDBJ databases">
        <title>Complete sequence of chromosome of Francisella philomiragia subsp. philomiragia ATCC 25017.</title>
        <authorList>
            <consortium name="US DOE Joint Genome Institute"/>
            <person name="Copeland A."/>
            <person name="Lucas S."/>
            <person name="Lapidus A."/>
            <person name="Barry K."/>
            <person name="Detter J.C."/>
            <person name="Glavina del Rio T."/>
            <person name="Hammon N."/>
            <person name="Israni S."/>
            <person name="Dalin E."/>
            <person name="Tice H."/>
            <person name="Pitluck S."/>
            <person name="Chain P."/>
            <person name="Malfatti S."/>
            <person name="Shin M."/>
            <person name="Vergez L."/>
            <person name="Schmutz J."/>
            <person name="Larimer F."/>
            <person name="Land M."/>
            <person name="Hauser L."/>
            <person name="Richardson P."/>
        </authorList>
    </citation>
    <scope>NUCLEOTIDE SEQUENCE</scope>
    <source>
        <strain evidence="8">ATCC 25017</strain>
    </source>
</reference>
<feature type="transmembrane region" description="Helical" evidence="7">
    <location>
        <begin position="426"/>
        <end position="447"/>
    </location>
</feature>
<dbReference type="GO" id="GO:0022857">
    <property type="term" value="F:transmembrane transporter activity"/>
    <property type="evidence" value="ECO:0007669"/>
    <property type="project" value="InterPro"/>
</dbReference>
<evidence type="ECO:0000256" key="7">
    <source>
        <dbReference type="SAM" id="Phobius"/>
    </source>
</evidence>
<feature type="transmembrane region" description="Helical" evidence="7">
    <location>
        <begin position="193"/>
        <end position="215"/>
    </location>
</feature>
<dbReference type="InterPro" id="IPR002293">
    <property type="entry name" value="AA/rel_permease1"/>
</dbReference>
<keyword evidence="4 7" id="KW-0812">Transmembrane</keyword>
<feature type="transmembrane region" description="Helical" evidence="7">
    <location>
        <begin position="322"/>
        <end position="346"/>
    </location>
</feature>
<proteinExistence type="predicted"/>
<feature type="transmembrane region" description="Helical" evidence="7">
    <location>
        <begin position="277"/>
        <end position="301"/>
    </location>
</feature>
<protein>
    <submittedName>
        <fullName evidence="8">Amino acid transporter</fullName>
    </submittedName>
</protein>
<dbReference type="HOGENOM" id="CLU_020854_4_2_6"/>
<evidence type="ECO:0000313" key="8">
    <source>
        <dbReference type="EMBL" id="ABZ86727.1"/>
    </source>
</evidence>
<dbReference type="Gene3D" id="1.20.1740.10">
    <property type="entry name" value="Amino acid/polyamine transporter I"/>
    <property type="match status" value="1"/>
</dbReference>
<keyword evidence="2" id="KW-0813">Transport</keyword>
<evidence type="ECO:0000256" key="4">
    <source>
        <dbReference type="ARBA" id="ARBA00022692"/>
    </source>
</evidence>
<keyword evidence="6 7" id="KW-0472">Membrane</keyword>
<dbReference type="PIRSF" id="PIRSF006060">
    <property type="entry name" value="AA_transporter"/>
    <property type="match status" value="1"/>
</dbReference>
<feature type="transmembrane region" description="Helical" evidence="7">
    <location>
        <begin position="144"/>
        <end position="171"/>
    </location>
</feature>
<accession>B0U0H6</accession>
<evidence type="ECO:0000256" key="1">
    <source>
        <dbReference type="ARBA" id="ARBA00004651"/>
    </source>
</evidence>
<sequence length="456" mass="50570">MLMKNNLSLLMLTGLIIISVDSVRNLPSLAVFGEYLPLFFIIGVVFFLVPVAFISAELSANFADQHQNGIFQWCSKGISENAGMFAIWAQWSSNVIWFPASLLFMSSTICSVFGFASPLAIASIMVTLYLLIMVVNHFGVKESAVVSFICMILGVVIPVLVLFIFLGFWLVKGYSLELKISQISFNLSALKDISALTVVIISFLGIELCSVYVPMLKDPQKTFTRAIFLAVIFIVLMMFLGALTIAFLIPAGSISLYNGLFETFKIGFERLGLPATMPLISIGLVLGAFGSAISWALSPAVSLRQAAERGYLPKRFSTNNSYGVPSNILYIQGLIVIGLSLMITMVDNMNSFYWVLISLNTEVYLTMYILMFLAALRLRRASKKTIIHNELVFYSLCMMGILGILVAMIAGFVMPKNLISIDSLTYAGLYLCGFLFVCSLFMLFVYWRNKHLRNPL</sequence>
<evidence type="ECO:0000256" key="5">
    <source>
        <dbReference type="ARBA" id="ARBA00022989"/>
    </source>
</evidence>
<gene>
    <name evidence="8" type="ordered locus">Fphi_0509</name>
</gene>
<comment type="subcellular location">
    <subcellularLocation>
        <location evidence="1">Cell membrane</location>
        <topology evidence="1">Multi-pass membrane protein</topology>
    </subcellularLocation>
</comment>
<feature type="transmembrane region" description="Helical" evidence="7">
    <location>
        <begin position="112"/>
        <end position="132"/>
    </location>
</feature>
<dbReference type="Pfam" id="PF13520">
    <property type="entry name" value="AA_permease_2"/>
    <property type="match status" value="1"/>
</dbReference>
<keyword evidence="3" id="KW-1003">Cell membrane</keyword>
<dbReference type="InterPro" id="IPR050367">
    <property type="entry name" value="APC_superfamily"/>
</dbReference>
<evidence type="ECO:0000256" key="3">
    <source>
        <dbReference type="ARBA" id="ARBA00022475"/>
    </source>
</evidence>
<name>B0U0H6_FRAP2</name>
<organism evidence="8">
    <name type="scientific">Francisella philomiragia subsp. philomiragia (strain ATCC 25017 / CCUG 19701 / FSC 153 / O#319-036)</name>
    <dbReference type="NCBI Taxonomy" id="484022"/>
    <lineage>
        <taxon>Bacteria</taxon>
        <taxon>Pseudomonadati</taxon>
        <taxon>Pseudomonadota</taxon>
        <taxon>Gammaproteobacteria</taxon>
        <taxon>Thiotrichales</taxon>
        <taxon>Francisellaceae</taxon>
        <taxon>Francisella</taxon>
    </lineage>
</organism>
<keyword evidence="5 7" id="KW-1133">Transmembrane helix</keyword>
<feature type="transmembrane region" description="Helical" evidence="7">
    <location>
        <begin position="227"/>
        <end position="257"/>
    </location>
</feature>
<feature type="transmembrane region" description="Helical" evidence="7">
    <location>
        <begin position="352"/>
        <end position="379"/>
    </location>
</feature>
<dbReference type="PANTHER" id="PTHR42770">
    <property type="entry name" value="AMINO ACID TRANSPORTER-RELATED"/>
    <property type="match status" value="1"/>
</dbReference>
<dbReference type="GO" id="GO:0005886">
    <property type="term" value="C:plasma membrane"/>
    <property type="evidence" value="ECO:0007669"/>
    <property type="project" value="UniProtKB-SubCell"/>
</dbReference>
<feature type="transmembrane region" description="Helical" evidence="7">
    <location>
        <begin position="38"/>
        <end position="60"/>
    </location>
</feature>
<dbReference type="EMBL" id="CP000937">
    <property type="protein sequence ID" value="ABZ86727.1"/>
    <property type="molecule type" value="Genomic_DNA"/>
</dbReference>
<feature type="transmembrane region" description="Helical" evidence="7">
    <location>
        <begin position="391"/>
        <end position="414"/>
    </location>
</feature>
<dbReference type="KEGG" id="fph:Fphi_0509"/>
<evidence type="ECO:0000256" key="6">
    <source>
        <dbReference type="ARBA" id="ARBA00023136"/>
    </source>
</evidence>
<dbReference type="PANTHER" id="PTHR42770:SF15">
    <property type="entry name" value="GLUTAMATE_GAMMA-AMINOBUTYRATE ANTIPORTER-RELATED"/>
    <property type="match status" value="1"/>
</dbReference>
<evidence type="ECO:0000256" key="2">
    <source>
        <dbReference type="ARBA" id="ARBA00022448"/>
    </source>
</evidence>
<dbReference type="eggNOG" id="COG0531">
    <property type="taxonomic scope" value="Bacteria"/>
</dbReference>